<dbReference type="RefSeq" id="XP_022977569.1">
    <property type="nucleotide sequence ID" value="XM_023121801.1"/>
</dbReference>
<dbReference type="KEGG" id="cmax:111477863"/>
<protein>
    <submittedName>
        <fullName evidence="2">Uncharacterized protein LOC111477863</fullName>
    </submittedName>
</protein>
<gene>
    <name evidence="2" type="primary">LOC111477863</name>
</gene>
<dbReference type="AlphaFoldDB" id="A0A6J1IRS3"/>
<reference evidence="2" key="1">
    <citation type="submission" date="2025-08" db="UniProtKB">
        <authorList>
            <consortium name="RefSeq"/>
        </authorList>
    </citation>
    <scope>IDENTIFICATION</scope>
    <source>
        <tissue evidence="2">Young leaves</tissue>
    </source>
</reference>
<dbReference type="Proteomes" id="UP000504608">
    <property type="component" value="Unplaced"/>
</dbReference>
<sequence>MLVFLWISHEPLKPRKSLGVTWCLVEVGHALHRYPDNSGIWRHHGMSFIFPFPYENGPQTMLFISFFGQNPCSVLLLMNLNFPSTVVSELWWLSTLVTVGGWRLYIKPRIWVPLIRSHRRLGSECRVLTGNELCGS</sequence>
<proteinExistence type="predicted"/>
<accession>A0A6J1IRS3</accession>
<dbReference type="GeneID" id="111477863"/>
<evidence type="ECO:0000313" key="1">
    <source>
        <dbReference type="Proteomes" id="UP000504608"/>
    </source>
</evidence>
<organism evidence="1 2">
    <name type="scientific">Cucurbita maxima</name>
    <name type="common">Pumpkin</name>
    <name type="synonym">Winter squash</name>
    <dbReference type="NCBI Taxonomy" id="3661"/>
    <lineage>
        <taxon>Eukaryota</taxon>
        <taxon>Viridiplantae</taxon>
        <taxon>Streptophyta</taxon>
        <taxon>Embryophyta</taxon>
        <taxon>Tracheophyta</taxon>
        <taxon>Spermatophyta</taxon>
        <taxon>Magnoliopsida</taxon>
        <taxon>eudicotyledons</taxon>
        <taxon>Gunneridae</taxon>
        <taxon>Pentapetalae</taxon>
        <taxon>rosids</taxon>
        <taxon>fabids</taxon>
        <taxon>Cucurbitales</taxon>
        <taxon>Cucurbitaceae</taxon>
        <taxon>Cucurbiteae</taxon>
        <taxon>Cucurbita</taxon>
    </lineage>
</organism>
<name>A0A6J1IRS3_CUCMA</name>
<keyword evidence="1" id="KW-1185">Reference proteome</keyword>
<evidence type="ECO:0000313" key="2">
    <source>
        <dbReference type="RefSeq" id="XP_022977569.1"/>
    </source>
</evidence>